<dbReference type="Proteomes" id="UP001642360">
    <property type="component" value="Unassembled WGS sequence"/>
</dbReference>
<dbReference type="EMBL" id="CAUOFW020000896">
    <property type="protein sequence ID" value="CAK9138499.1"/>
    <property type="molecule type" value="Genomic_DNA"/>
</dbReference>
<comment type="caution">
    <text evidence="2">The sequence shown here is derived from an EMBL/GenBank/DDBJ whole genome shotgun (WGS) entry which is preliminary data.</text>
</comment>
<gene>
    <name evidence="2" type="ORF">ILEXP_LOCUS5847</name>
</gene>
<name>A0ABC8R0L4_9AQUA</name>
<feature type="compositionally biased region" description="Polar residues" evidence="1">
    <location>
        <begin position="107"/>
        <end position="118"/>
    </location>
</feature>
<protein>
    <submittedName>
        <fullName evidence="2">Uncharacterized protein</fullName>
    </submittedName>
</protein>
<proteinExistence type="predicted"/>
<dbReference type="InterPro" id="IPR011989">
    <property type="entry name" value="ARM-like"/>
</dbReference>
<sequence length="133" mass="14781">GFSSASLDFDSCIVAPNFKWVVLNNVTVEMDNPDLRDRAYIYWHLLSIDPEAAKDVVLAEKPVIIYRKPPEAFVIRVKTTQRTEEVEYPDGSERGYSDTPGHAAESGVSSPATESNSYYAEARQRAAPAPVPY</sequence>
<reference evidence="2 3" key="1">
    <citation type="submission" date="2024-02" db="EMBL/GenBank/DDBJ databases">
        <authorList>
            <person name="Vignale AGUSTIN F."/>
            <person name="Sosa J E."/>
            <person name="Modenutti C."/>
        </authorList>
    </citation>
    <scope>NUCLEOTIDE SEQUENCE [LARGE SCALE GENOMIC DNA]</scope>
</reference>
<organism evidence="2 3">
    <name type="scientific">Ilex paraguariensis</name>
    <name type="common">yerba mate</name>
    <dbReference type="NCBI Taxonomy" id="185542"/>
    <lineage>
        <taxon>Eukaryota</taxon>
        <taxon>Viridiplantae</taxon>
        <taxon>Streptophyta</taxon>
        <taxon>Embryophyta</taxon>
        <taxon>Tracheophyta</taxon>
        <taxon>Spermatophyta</taxon>
        <taxon>Magnoliopsida</taxon>
        <taxon>eudicotyledons</taxon>
        <taxon>Gunneridae</taxon>
        <taxon>Pentapetalae</taxon>
        <taxon>asterids</taxon>
        <taxon>campanulids</taxon>
        <taxon>Aquifoliales</taxon>
        <taxon>Aquifoliaceae</taxon>
        <taxon>Ilex</taxon>
    </lineage>
</organism>
<dbReference type="AlphaFoldDB" id="A0ABC8R0L4"/>
<dbReference type="Gene3D" id="1.25.10.10">
    <property type="entry name" value="Leucine-rich Repeat Variant"/>
    <property type="match status" value="1"/>
</dbReference>
<feature type="compositionally biased region" description="Basic and acidic residues" evidence="1">
    <location>
        <begin position="84"/>
        <end position="96"/>
    </location>
</feature>
<keyword evidence="3" id="KW-1185">Reference proteome</keyword>
<evidence type="ECO:0000256" key="1">
    <source>
        <dbReference type="SAM" id="MobiDB-lite"/>
    </source>
</evidence>
<accession>A0ABC8R0L4</accession>
<evidence type="ECO:0000313" key="3">
    <source>
        <dbReference type="Proteomes" id="UP001642360"/>
    </source>
</evidence>
<feature type="region of interest" description="Disordered" evidence="1">
    <location>
        <begin position="84"/>
        <end position="133"/>
    </location>
</feature>
<evidence type="ECO:0000313" key="2">
    <source>
        <dbReference type="EMBL" id="CAK9138499.1"/>
    </source>
</evidence>
<feature type="non-terminal residue" evidence="2">
    <location>
        <position position="1"/>
    </location>
</feature>